<sequence>MFILPFLSHDDIQRDNRAVAADDEDEEGREGAGAAGEDGDAEGKLYKGASNYQKFIVKRDVLDRKATAVGPMKAPSNVRLTCRFDYQPDLCKDYKETGYCTFGDSCKFMHDRGDYKSGWELERDWKAEQEKKKLDAALAELEGDKPKEEEEENDGLPFACAICRGPFNNPIETRCMHYFCESCALANYKKSKRCFVCNEQTQGQFNTATKIISKLNRLEEKRQKRLAKDEYEKEMINQQLQQAKFKVEQGWTIPGDTFQTGKEI</sequence>
<evidence type="ECO:0000313" key="9">
    <source>
        <dbReference type="EnsemblProtists" id="EKX48510"/>
    </source>
</evidence>
<evidence type="ECO:0000313" key="10">
    <source>
        <dbReference type="Proteomes" id="UP000011087"/>
    </source>
</evidence>
<accession>L1JK98</accession>
<reference evidence="10" key="2">
    <citation type="submission" date="2012-11" db="EMBL/GenBank/DDBJ databases">
        <authorList>
            <person name="Kuo A."/>
            <person name="Curtis B.A."/>
            <person name="Tanifuji G."/>
            <person name="Burki F."/>
            <person name="Gruber A."/>
            <person name="Irimia M."/>
            <person name="Maruyama S."/>
            <person name="Arias M.C."/>
            <person name="Ball S.G."/>
            <person name="Gile G.H."/>
            <person name="Hirakawa Y."/>
            <person name="Hopkins J.F."/>
            <person name="Rensing S.A."/>
            <person name="Schmutz J."/>
            <person name="Symeonidi A."/>
            <person name="Elias M."/>
            <person name="Eveleigh R.J."/>
            <person name="Herman E.K."/>
            <person name="Klute M.J."/>
            <person name="Nakayama T."/>
            <person name="Obornik M."/>
            <person name="Reyes-Prieto A."/>
            <person name="Armbrust E.V."/>
            <person name="Aves S.J."/>
            <person name="Beiko R.G."/>
            <person name="Coutinho P."/>
            <person name="Dacks J.B."/>
            <person name="Durnford D.G."/>
            <person name="Fast N.M."/>
            <person name="Green B.R."/>
            <person name="Grisdale C."/>
            <person name="Hempe F."/>
            <person name="Henrissat B."/>
            <person name="Hoppner M.P."/>
            <person name="Ishida K.-I."/>
            <person name="Kim E."/>
            <person name="Koreny L."/>
            <person name="Kroth P.G."/>
            <person name="Liu Y."/>
            <person name="Malik S.-B."/>
            <person name="Maier U.G."/>
            <person name="McRose D."/>
            <person name="Mock T."/>
            <person name="Neilson J.A."/>
            <person name="Onodera N.T."/>
            <person name="Poole A.M."/>
            <person name="Pritham E.J."/>
            <person name="Richards T.A."/>
            <person name="Rocap G."/>
            <person name="Roy S.W."/>
            <person name="Sarai C."/>
            <person name="Schaack S."/>
            <person name="Shirato S."/>
            <person name="Slamovits C.H."/>
            <person name="Spencer D.F."/>
            <person name="Suzuki S."/>
            <person name="Worden A.Z."/>
            <person name="Zauner S."/>
            <person name="Barry K."/>
            <person name="Bell C."/>
            <person name="Bharti A.K."/>
            <person name="Crow J.A."/>
            <person name="Grimwood J."/>
            <person name="Kramer R."/>
            <person name="Lindquist E."/>
            <person name="Lucas S."/>
            <person name="Salamov A."/>
            <person name="McFadden G.I."/>
            <person name="Lane C.E."/>
            <person name="Keeling P.J."/>
            <person name="Gray M.W."/>
            <person name="Grigoriev I.V."/>
            <person name="Archibald J.M."/>
        </authorList>
    </citation>
    <scope>NUCLEOTIDE SEQUENCE</scope>
    <source>
        <strain evidence="10">CCMP2712</strain>
    </source>
</reference>
<dbReference type="InterPro" id="IPR027370">
    <property type="entry name" value="Znf-RING_euk"/>
</dbReference>
<dbReference type="PANTHER" id="PTHR12930">
    <property type="entry name" value="ZINC FINGER PROTEIN 183"/>
    <property type="match status" value="1"/>
</dbReference>
<keyword evidence="10" id="KW-1185">Reference proteome</keyword>
<dbReference type="Pfam" id="PF13445">
    <property type="entry name" value="zf-RING_UBOX"/>
    <property type="match status" value="1"/>
</dbReference>
<dbReference type="EnsemblProtists" id="EKX48510">
    <property type="protein sequence ID" value="EKX48510"/>
    <property type="gene ID" value="GUITHDRAFT_105656"/>
</dbReference>
<keyword evidence="2 4" id="KW-0863">Zinc-finger</keyword>
<feature type="domain" description="RING-type" evidence="6">
    <location>
        <begin position="160"/>
        <end position="198"/>
    </location>
</feature>
<evidence type="ECO:0000259" key="7">
    <source>
        <dbReference type="PROSITE" id="PS50103"/>
    </source>
</evidence>
<organism evidence="8">
    <name type="scientific">Guillardia theta (strain CCMP2712)</name>
    <name type="common">Cryptophyte</name>
    <dbReference type="NCBI Taxonomy" id="905079"/>
    <lineage>
        <taxon>Eukaryota</taxon>
        <taxon>Cryptophyceae</taxon>
        <taxon>Pyrenomonadales</taxon>
        <taxon>Geminigeraceae</taxon>
        <taxon>Guillardia</taxon>
    </lineage>
</organism>
<dbReference type="FunFam" id="3.30.40.10:FF:000045">
    <property type="entry name" value="RING finger protein 113A"/>
    <property type="match status" value="1"/>
</dbReference>
<dbReference type="Gene3D" id="3.30.40.10">
    <property type="entry name" value="Zinc/RING finger domain, C3HC4 (zinc finger)"/>
    <property type="match status" value="1"/>
</dbReference>
<dbReference type="AlphaFoldDB" id="L1JK98"/>
<dbReference type="OMA" id="WEIEREY"/>
<protein>
    <recommendedName>
        <fullName evidence="11">RING-type E3 ubiquitin transferase</fullName>
    </recommendedName>
</protein>
<dbReference type="PROSITE" id="PS00518">
    <property type="entry name" value="ZF_RING_1"/>
    <property type="match status" value="1"/>
</dbReference>
<dbReference type="SUPFAM" id="SSF90229">
    <property type="entry name" value="CCCH zinc finger"/>
    <property type="match status" value="1"/>
</dbReference>
<dbReference type="GO" id="GO:0005684">
    <property type="term" value="C:U2-type spliceosomal complex"/>
    <property type="evidence" value="ECO:0007669"/>
    <property type="project" value="TreeGrafter"/>
</dbReference>
<gene>
    <name evidence="8" type="ORF">GUITHDRAFT_105656</name>
</gene>
<dbReference type="RefSeq" id="XP_005835490.1">
    <property type="nucleotide sequence ID" value="XM_005835433.1"/>
</dbReference>
<name>L1JK98_GUITC</name>
<evidence type="ECO:0000256" key="2">
    <source>
        <dbReference type="ARBA" id="ARBA00022771"/>
    </source>
</evidence>
<proteinExistence type="predicted"/>
<reference evidence="8 10" key="1">
    <citation type="journal article" date="2012" name="Nature">
        <title>Algal genomes reveal evolutionary mosaicism and the fate of nucleomorphs.</title>
        <authorList>
            <consortium name="DOE Joint Genome Institute"/>
            <person name="Curtis B.A."/>
            <person name="Tanifuji G."/>
            <person name="Burki F."/>
            <person name="Gruber A."/>
            <person name="Irimia M."/>
            <person name="Maruyama S."/>
            <person name="Arias M.C."/>
            <person name="Ball S.G."/>
            <person name="Gile G.H."/>
            <person name="Hirakawa Y."/>
            <person name="Hopkins J.F."/>
            <person name="Kuo A."/>
            <person name="Rensing S.A."/>
            <person name="Schmutz J."/>
            <person name="Symeonidi A."/>
            <person name="Elias M."/>
            <person name="Eveleigh R.J."/>
            <person name="Herman E.K."/>
            <person name="Klute M.J."/>
            <person name="Nakayama T."/>
            <person name="Obornik M."/>
            <person name="Reyes-Prieto A."/>
            <person name="Armbrust E.V."/>
            <person name="Aves S.J."/>
            <person name="Beiko R.G."/>
            <person name="Coutinho P."/>
            <person name="Dacks J.B."/>
            <person name="Durnford D.G."/>
            <person name="Fast N.M."/>
            <person name="Green B.R."/>
            <person name="Grisdale C.J."/>
            <person name="Hempel F."/>
            <person name="Henrissat B."/>
            <person name="Hoppner M.P."/>
            <person name="Ishida K."/>
            <person name="Kim E."/>
            <person name="Koreny L."/>
            <person name="Kroth P.G."/>
            <person name="Liu Y."/>
            <person name="Malik S.B."/>
            <person name="Maier U.G."/>
            <person name="McRose D."/>
            <person name="Mock T."/>
            <person name="Neilson J.A."/>
            <person name="Onodera N.T."/>
            <person name="Poole A.M."/>
            <person name="Pritham E.J."/>
            <person name="Richards T.A."/>
            <person name="Rocap G."/>
            <person name="Roy S.W."/>
            <person name="Sarai C."/>
            <person name="Schaack S."/>
            <person name="Shirato S."/>
            <person name="Slamovits C.H."/>
            <person name="Spencer D.F."/>
            <person name="Suzuki S."/>
            <person name="Worden A.Z."/>
            <person name="Zauner S."/>
            <person name="Barry K."/>
            <person name="Bell C."/>
            <person name="Bharti A.K."/>
            <person name="Crow J.A."/>
            <person name="Grimwood J."/>
            <person name="Kramer R."/>
            <person name="Lindquist E."/>
            <person name="Lucas S."/>
            <person name="Salamov A."/>
            <person name="McFadden G.I."/>
            <person name="Lane C.E."/>
            <person name="Keeling P.J."/>
            <person name="Gray M.W."/>
            <person name="Grigoriev I.V."/>
            <person name="Archibald J.M."/>
        </authorList>
    </citation>
    <scope>NUCLEOTIDE SEQUENCE</scope>
    <source>
        <strain evidence="8 10">CCMP2712</strain>
    </source>
</reference>
<evidence type="ECO:0000256" key="3">
    <source>
        <dbReference type="ARBA" id="ARBA00022833"/>
    </source>
</evidence>
<reference evidence="9" key="3">
    <citation type="submission" date="2015-06" db="UniProtKB">
        <authorList>
            <consortium name="EnsemblProtists"/>
        </authorList>
    </citation>
    <scope>IDENTIFICATION</scope>
</reference>
<dbReference type="SMART" id="SM00184">
    <property type="entry name" value="RING"/>
    <property type="match status" value="1"/>
</dbReference>
<dbReference type="CDD" id="cd16539">
    <property type="entry name" value="RING-HC_RNF113A_B"/>
    <property type="match status" value="1"/>
</dbReference>
<dbReference type="Proteomes" id="UP000011087">
    <property type="component" value="Unassembled WGS sequence"/>
</dbReference>
<feature type="domain" description="C3H1-type" evidence="7">
    <location>
        <begin position="85"/>
        <end position="113"/>
    </location>
</feature>
<evidence type="ECO:0000256" key="4">
    <source>
        <dbReference type="PROSITE-ProRule" id="PRU00723"/>
    </source>
</evidence>
<dbReference type="eggNOG" id="KOG1813">
    <property type="taxonomic scope" value="Eukaryota"/>
</dbReference>
<dbReference type="EMBL" id="JH992985">
    <property type="protein sequence ID" value="EKX48510.1"/>
    <property type="molecule type" value="Genomic_DNA"/>
</dbReference>
<dbReference type="OrthoDB" id="25761at2759"/>
<dbReference type="PANTHER" id="PTHR12930:SF0">
    <property type="entry name" value="RING FINGER PROTEIN 113B"/>
    <property type="match status" value="1"/>
</dbReference>
<dbReference type="Gene3D" id="4.10.1000.10">
    <property type="entry name" value="Zinc finger, CCCH-type"/>
    <property type="match status" value="1"/>
</dbReference>
<feature type="region of interest" description="Disordered" evidence="5">
    <location>
        <begin position="15"/>
        <end position="44"/>
    </location>
</feature>
<evidence type="ECO:0008006" key="11">
    <source>
        <dbReference type="Google" id="ProtNLM"/>
    </source>
</evidence>
<dbReference type="KEGG" id="gtt:GUITHDRAFT_105656"/>
<dbReference type="STRING" id="905079.L1JK98"/>
<dbReference type="PROSITE" id="PS50089">
    <property type="entry name" value="ZF_RING_2"/>
    <property type="match status" value="1"/>
</dbReference>
<dbReference type="InterPro" id="IPR039971">
    <property type="entry name" value="CWC24-like"/>
</dbReference>
<keyword evidence="3 4" id="KW-0862">Zinc</keyword>
<evidence type="ECO:0000256" key="5">
    <source>
        <dbReference type="SAM" id="MobiDB-lite"/>
    </source>
</evidence>
<dbReference type="InterPro" id="IPR013083">
    <property type="entry name" value="Znf_RING/FYVE/PHD"/>
</dbReference>
<dbReference type="SMART" id="SM00356">
    <property type="entry name" value="ZnF_C3H1"/>
    <property type="match status" value="1"/>
</dbReference>
<dbReference type="SUPFAM" id="SSF57850">
    <property type="entry name" value="RING/U-box"/>
    <property type="match status" value="1"/>
</dbReference>
<dbReference type="PROSITE" id="PS50103">
    <property type="entry name" value="ZF_C3H1"/>
    <property type="match status" value="1"/>
</dbReference>
<dbReference type="InterPro" id="IPR036855">
    <property type="entry name" value="Znf_CCCH_sf"/>
</dbReference>
<dbReference type="GeneID" id="17305225"/>
<keyword evidence="1 4" id="KW-0479">Metal-binding</keyword>
<feature type="zinc finger region" description="C3H1-type" evidence="4">
    <location>
        <begin position="85"/>
        <end position="113"/>
    </location>
</feature>
<dbReference type="GO" id="GO:0034247">
    <property type="term" value="P:snoRNA splicing"/>
    <property type="evidence" value="ECO:0007669"/>
    <property type="project" value="TreeGrafter"/>
</dbReference>
<dbReference type="GO" id="GO:0008270">
    <property type="term" value="F:zinc ion binding"/>
    <property type="evidence" value="ECO:0007669"/>
    <property type="project" value="UniProtKB-KW"/>
</dbReference>
<dbReference type="InterPro" id="IPR017907">
    <property type="entry name" value="Znf_RING_CS"/>
</dbReference>
<dbReference type="Pfam" id="PF00642">
    <property type="entry name" value="zf-CCCH"/>
    <property type="match status" value="1"/>
</dbReference>
<dbReference type="InterPro" id="IPR000571">
    <property type="entry name" value="Znf_CCCH"/>
</dbReference>
<evidence type="ECO:0000256" key="1">
    <source>
        <dbReference type="ARBA" id="ARBA00022723"/>
    </source>
</evidence>
<dbReference type="HOGENOM" id="CLU_1055405_0_0_1"/>
<evidence type="ECO:0000313" key="8">
    <source>
        <dbReference type="EMBL" id="EKX48510.1"/>
    </source>
</evidence>
<dbReference type="PaxDb" id="55529-EKX48510"/>
<evidence type="ECO:0000259" key="6">
    <source>
        <dbReference type="PROSITE" id="PS50089"/>
    </source>
</evidence>
<dbReference type="InterPro" id="IPR001841">
    <property type="entry name" value="Znf_RING"/>
</dbReference>